<name>H6QCN0_PYROT</name>
<dbReference type="KEGG" id="pog:Pogu_1971"/>
<keyword evidence="3" id="KW-1185">Reference proteome</keyword>
<proteinExistence type="predicted"/>
<sequence length="186" mass="19677">MSELEGLLELQAGFKLQAYAVIGLLALIPLAVVLGLASLALAVIVIVVVAIVVVLANLFALIPIWRGYSEVFGRGSLPAVGAELGLIAAAVGLLSLLASALWPPAGDLINLAAGVLGFVSYVLAYIIGARQLYLKYEVDSFHTAFILFVLIFLVIPPIIGIWLMYKGSRDAIRKIEQSGPPRPPSS</sequence>
<dbReference type="STRING" id="698757.Pogu_1971"/>
<reference evidence="2 3" key="1">
    <citation type="journal article" date="2012" name="Stand. Genomic Sci.">
        <title>Complete genome sequence of Pyrobaculum oguniense.</title>
        <authorList>
            <person name="Bernick D.L."/>
            <person name="Karplus K."/>
            <person name="Lui L.M."/>
            <person name="Coker J.K."/>
            <person name="Murphy J.N."/>
            <person name="Chan P.P."/>
            <person name="Cozen A.E."/>
            <person name="Lowe T.M."/>
        </authorList>
    </citation>
    <scope>NUCLEOTIDE SEQUENCE [LARGE SCALE GENOMIC DNA]</scope>
    <source>
        <strain evidence="2 3">TE7</strain>
    </source>
</reference>
<feature type="transmembrane region" description="Helical" evidence="1">
    <location>
        <begin position="16"/>
        <end position="36"/>
    </location>
</feature>
<accession>H6QCN0</accession>
<dbReference type="AlphaFoldDB" id="H6QCN0"/>
<evidence type="ECO:0000256" key="1">
    <source>
        <dbReference type="SAM" id="Phobius"/>
    </source>
</evidence>
<dbReference type="eggNOG" id="arCOG03768">
    <property type="taxonomic scope" value="Archaea"/>
</dbReference>
<dbReference type="HOGENOM" id="CLU_1451467_0_0_2"/>
<dbReference type="Proteomes" id="UP000009062">
    <property type="component" value="Chromosome"/>
</dbReference>
<feature type="transmembrane region" description="Helical" evidence="1">
    <location>
        <begin position="140"/>
        <end position="165"/>
    </location>
</feature>
<dbReference type="EMBL" id="CP003316">
    <property type="protein sequence ID" value="AFA39998.1"/>
    <property type="molecule type" value="Genomic_DNA"/>
</dbReference>
<keyword evidence="1" id="KW-1133">Transmembrane helix</keyword>
<evidence type="ECO:0000313" key="3">
    <source>
        <dbReference type="Proteomes" id="UP000009062"/>
    </source>
</evidence>
<feature type="transmembrane region" description="Helical" evidence="1">
    <location>
        <begin position="108"/>
        <end position="128"/>
    </location>
</feature>
<gene>
    <name evidence="2" type="ordered locus">Pogu_1971</name>
</gene>
<keyword evidence="1" id="KW-0812">Transmembrane</keyword>
<evidence type="ECO:0008006" key="4">
    <source>
        <dbReference type="Google" id="ProtNLM"/>
    </source>
</evidence>
<feature type="transmembrane region" description="Helical" evidence="1">
    <location>
        <begin position="43"/>
        <end position="65"/>
    </location>
</feature>
<feature type="transmembrane region" description="Helical" evidence="1">
    <location>
        <begin position="77"/>
        <end position="101"/>
    </location>
</feature>
<organism evidence="2 3">
    <name type="scientific">Pyrobaculum oguniense (strain DSM 13380 / JCM 10595 / TE7)</name>
    <dbReference type="NCBI Taxonomy" id="698757"/>
    <lineage>
        <taxon>Archaea</taxon>
        <taxon>Thermoproteota</taxon>
        <taxon>Thermoprotei</taxon>
        <taxon>Thermoproteales</taxon>
        <taxon>Thermoproteaceae</taxon>
        <taxon>Pyrobaculum</taxon>
    </lineage>
</organism>
<evidence type="ECO:0000313" key="2">
    <source>
        <dbReference type="EMBL" id="AFA39998.1"/>
    </source>
</evidence>
<protein>
    <recommendedName>
        <fullName evidence="4">DUF973 family protein</fullName>
    </recommendedName>
</protein>
<keyword evidence="1" id="KW-0472">Membrane</keyword>